<feature type="domain" description="Protein kinase" evidence="20">
    <location>
        <begin position="411"/>
        <end position="669"/>
    </location>
</feature>
<evidence type="ECO:0000256" key="19">
    <source>
        <dbReference type="SAM" id="SignalP"/>
    </source>
</evidence>
<dbReference type="Pfam" id="PF11721">
    <property type="entry name" value="Malectin"/>
    <property type="match status" value="1"/>
</dbReference>
<keyword evidence="8 17" id="KW-0547">Nucleotide-binding</keyword>
<evidence type="ECO:0000259" key="20">
    <source>
        <dbReference type="PROSITE" id="PS50011"/>
    </source>
</evidence>
<keyword evidence="13" id="KW-0675">Receptor</keyword>
<evidence type="ECO:0000256" key="16">
    <source>
        <dbReference type="ARBA" id="ARBA00048679"/>
    </source>
</evidence>
<dbReference type="InterPro" id="IPR001245">
    <property type="entry name" value="Ser-Thr/Tyr_kinase_cat_dom"/>
</dbReference>
<keyword evidence="9" id="KW-0418">Kinase</keyword>
<dbReference type="Gene3D" id="2.60.120.430">
    <property type="entry name" value="Galactose-binding lectin"/>
    <property type="match status" value="1"/>
</dbReference>
<keyword evidence="7 19" id="KW-0732">Signal</keyword>
<dbReference type="InterPro" id="IPR017441">
    <property type="entry name" value="Protein_kinase_ATP_BS"/>
</dbReference>
<gene>
    <name evidence="21" type="ORF">FSB_LOCUS10276</name>
</gene>
<evidence type="ECO:0000256" key="6">
    <source>
        <dbReference type="ARBA" id="ARBA00022692"/>
    </source>
</evidence>
<dbReference type="Pfam" id="PF07714">
    <property type="entry name" value="PK_Tyr_Ser-Thr"/>
    <property type="match status" value="1"/>
</dbReference>
<dbReference type="PANTHER" id="PTHR48006:SF100">
    <property type="entry name" value="LRR RECEPTOR-LIKE SERINE_THREONINE-KINASE-RELATED"/>
    <property type="match status" value="1"/>
</dbReference>
<name>A0A2N9F6I7_FAGSY</name>
<dbReference type="PROSITE" id="PS00108">
    <property type="entry name" value="PROTEIN_KINASE_ST"/>
    <property type="match status" value="1"/>
</dbReference>
<dbReference type="CDD" id="cd14066">
    <property type="entry name" value="STKc_IRAK"/>
    <property type="match status" value="1"/>
</dbReference>
<comment type="catalytic activity">
    <reaction evidence="15">
        <text>L-threonyl-[protein] + ATP = O-phospho-L-threonyl-[protein] + ADP + H(+)</text>
        <dbReference type="Rhea" id="RHEA:46608"/>
        <dbReference type="Rhea" id="RHEA-COMP:11060"/>
        <dbReference type="Rhea" id="RHEA-COMP:11605"/>
        <dbReference type="ChEBI" id="CHEBI:15378"/>
        <dbReference type="ChEBI" id="CHEBI:30013"/>
        <dbReference type="ChEBI" id="CHEBI:30616"/>
        <dbReference type="ChEBI" id="CHEBI:61977"/>
        <dbReference type="ChEBI" id="CHEBI:456216"/>
        <dbReference type="EC" id="2.7.11.1"/>
    </reaction>
</comment>
<reference evidence="21" key="1">
    <citation type="submission" date="2018-02" db="EMBL/GenBank/DDBJ databases">
        <authorList>
            <person name="Cohen D.B."/>
            <person name="Kent A.D."/>
        </authorList>
    </citation>
    <scope>NUCLEOTIDE SEQUENCE</scope>
</reference>
<dbReference type="GO" id="GO:0016020">
    <property type="term" value="C:membrane"/>
    <property type="evidence" value="ECO:0007669"/>
    <property type="project" value="UniProtKB-SubCell"/>
</dbReference>
<keyword evidence="14" id="KW-0325">Glycoprotein</keyword>
<evidence type="ECO:0000313" key="21">
    <source>
        <dbReference type="EMBL" id="SPC82394.1"/>
    </source>
</evidence>
<evidence type="ECO:0000256" key="5">
    <source>
        <dbReference type="ARBA" id="ARBA00022679"/>
    </source>
</evidence>
<keyword evidence="4" id="KW-0597">Phosphoprotein</keyword>
<evidence type="ECO:0000256" key="7">
    <source>
        <dbReference type="ARBA" id="ARBA00022729"/>
    </source>
</evidence>
<proteinExistence type="predicted"/>
<evidence type="ECO:0000256" key="4">
    <source>
        <dbReference type="ARBA" id="ARBA00022553"/>
    </source>
</evidence>
<keyword evidence="11 18" id="KW-1133">Transmembrane helix</keyword>
<feature type="transmembrane region" description="Helical" evidence="18">
    <location>
        <begin position="334"/>
        <end position="354"/>
    </location>
</feature>
<dbReference type="PROSITE" id="PS00107">
    <property type="entry name" value="PROTEIN_KINASE_ATP"/>
    <property type="match status" value="1"/>
</dbReference>
<dbReference type="PANTHER" id="PTHR48006">
    <property type="entry name" value="LEUCINE-RICH REPEAT-CONTAINING PROTEIN DDB_G0281931-RELATED"/>
    <property type="match status" value="1"/>
</dbReference>
<feature type="chain" id="PRO_5014796132" description="non-specific serine/threonine protein kinase" evidence="19">
    <location>
        <begin position="29"/>
        <end position="706"/>
    </location>
</feature>
<sequence>MLHYHKILFQLSLLFPLHFSSLLLLSSAYTVPDKYFINCGAGINTTIDDGRVFVGDQNSCSFSTGKSEHVMSSNSSIGTPLLYQTARVYRQPCSYKFEINQNGTYIVRLHFFVFLSPANLSDALFNVSASGFSLLMNFSIRNSSSSPVIKEFLLNISEGEFKIHFIPSQESSLAFINAIEVFLAPEAFLHDSAPHVTSAGDEGTYSGMYSNVLHTIYRINVGGPIIEHDELWRKWKPDDSYLFNPPKAAKNVSYIGTLNYQPEHVTKQDSPLHYAFLNGLEIMEFMKESGPTPKECESMNYSCKTKESGPTPKECESMNYSCKTKESKKNCPTVIIVLISSGAFVIMVIVVVLGRKCRKGEADQSSGVLLYGGTSFNKKLTERNANASLPSTLNLSLRISLAEIKYSTKNFNAKFLIGEGGFGKVYKGTLRSGMKVAVKRSEPGHGQGLKEFQTEIIVLSQIRHRHLVSLIGYCDEGSEMILVYEFMEKGTLRDHLYHSNGNCERSSSRFELSWKQRLEICIGVAKGLHYLHTGSAGGILHRDVKSTNIFLDEDYVAKVGDFGLSKSGLSDTDHFTMAIKGSFGYLDPEYLRTLQFTEKSDVYSFGVVLLELLCARPAVDNSLQAEEVSLAEWGMLWLGKGQLENIIDPVLVDTAERPDMHEVLWDLAFALQLQEIAVNTEPHEDSLTNTSLELQLPVWHLASTRT</sequence>
<dbReference type="Gene3D" id="3.30.200.20">
    <property type="entry name" value="Phosphorylase Kinase, domain 1"/>
    <property type="match status" value="1"/>
</dbReference>
<dbReference type="InterPro" id="IPR008271">
    <property type="entry name" value="Ser/Thr_kinase_AS"/>
</dbReference>
<evidence type="ECO:0000256" key="12">
    <source>
        <dbReference type="ARBA" id="ARBA00023136"/>
    </source>
</evidence>
<evidence type="ECO:0000256" key="3">
    <source>
        <dbReference type="ARBA" id="ARBA00022527"/>
    </source>
</evidence>
<comment type="catalytic activity">
    <reaction evidence="16">
        <text>L-seryl-[protein] + ATP = O-phospho-L-seryl-[protein] + ADP + H(+)</text>
        <dbReference type="Rhea" id="RHEA:17989"/>
        <dbReference type="Rhea" id="RHEA-COMP:9863"/>
        <dbReference type="Rhea" id="RHEA-COMP:11604"/>
        <dbReference type="ChEBI" id="CHEBI:15378"/>
        <dbReference type="ChEBI" id="CHEBI:29999"/>
        <dbReference type="ChEBI" id="CHEBI:30616"/>
        <dbReference type="ChEBI" id="CHEBI:83421"/>
        <dbReference type="ChEBI" id="CHEBI:456216"/>
        <dbReference type="EC" id="2.7.11.1"/>
    </reaction>
</comment>
<accession>A0A2N9F6I7</accession>
<keyword evidence="6 18" id="KW-0812">Transmembrane</keyword>
<evidence type="ECO:0000256" key="11">
    <source>
        <dbReference type="ARBA" id="ARBA00022989"/>
    </source>
</evidence>
<keyword evidence="3" id="KW-0723">Serine/threonine-protein kinase</keyword>
<evidence type="ECO:0000256" key="1">
    <source>
        <dbReference type="ARBA" id="ARBA00004479"/>
    </source>
</evidence>
<evidence type="ECO:0000256" key="8">
    <source>
        <dbReference type="ARBA" id="ARBA00022741"/>
    </source>
</evidence>
<dbReference type="GO" id="GO:0005524">
    <property type="term" value="F:ATP binding"/>
    <property type="evidence" value="ECO:0007669"/>
    <property type="project" value="UniProtKB-UniRule"/>
</dbReference>
<keyword evidence="5" id="KW-0808">Transferase</keyword>
<protein>
    <recommendedName>
        <fullName evidence="2">non-specific serine/threonine protein kinase</fullName>
        <ecNumber evidence="2">2.7.11.1</ecNumber>
    </recommendedName>
</protein>
<dbReference type="EC" id="2.7.11.1" evidence="2"/>
<dbReference type="FunFam" id="3.30.200.20:FF:000039">
    <property type="entry name" value="receptor-like protein kinase FERONIA"/>
    <property type="match status" value="1"/>
</dbReference>
<dbReference type="InterPro" id="IPR051824">
    <property type="entry name" value="LRR_Rcpt-Like_S/T_Kinase"/>
</dbReference>
<organism evidence="21">
    <name type="scientific">Fagus sylvatica</name>
    <name type="common">Beechnut</name>
    <dbReference type="NCBI Taxonomy" id="28930"/>
    <lineage>
        <taxon>Eukaryota</taxon>
        <taxon>Viridiplantae</taxon>
        <taxon>Streptophyta</taxon>
        <taxon>Embryophyta</taxon>
        <taxon>Tracheophyta</taxon>
        <taxon>Spermatophyta</taxon>
        <taxon>Magnoliopsida</taxon>
        <taxon>eudicotyledons</taxon>
        <taxon>Gunneridae</taxon>
        <taxon>Pentapetalae</taxon>
        <taxon>rosids</taxon>
        <taxon>fabids</taxon>
        <taxon>Fagales</taxon>
        <taxon>Fagaceae</taxon>
        <taxon>Fagus</taxon>
    </lineage>
</organism>
<evidence type="ECO:0000256" key="17">
    <source>
        <dbReference type="PROSITE-ProRule" id="PRU10141"/>
    </source>
</evidence>
<dbReference type="SUPFAM" id="SSF56112">
    <property type="entry name" value="Protein kinase-like (PK-like)"/>
    <property type="match status" value="1"/>
</dbReference>
<keyword evidence="12 18" id="KW-0472">Membrane</keyword>
<dbReference type="InterPro" id="IPR021720">
    <property type="entry name" value="Malectin_dom"/>
</dbReference>
<dbReference type="PROSITE" id="PS50011">
    <property type="entry name" value="PROTEIN_KINASE_DOM"/>
    <property type="match status" value="1"/>
</dbReference>
<evidence type="ECO:0000256" key="2">
    <source>
        <dbReference type="ARBA" id="ARBA00012513"/>
    </source>
</evidence>
<keyword evidence="10 17" id="KW-0067">ATP-binding</keyword>
<evidence type="ECO:0000256" key="10">
    <source>
        <dbReference type="ARBA" id="ARBA00022840"/>
    </source>
</evidence>
<dbReference type="EMBL" id="OIVN01000577">
    <property type="protein sequence ID" value="SPC82394.1"/>
    <property type="molecule type" value="Genomic_DNA"/>
</dbReference>
<evidence type="ECO:0000256" key="13">
    <source>
        <dbReference type="ARBA" id="ARBA00023170"/>
    </source>
</evidence>
<evidence type="ECO:0000256" key="15">
    <source>
        <dbReference type="ARBA" id="ARBA00047899"/>
    </source>
</evidence>
<dbReference type="FunFam" id="2.60.120.430:FF:000005">
    <property type="entry name" value="Putative receptor-like protein kinase"/>
    <property type="match status" value="1"/>
</dbReference>
<dbReference type="InterPro" id="IPR011009">
    <property type="entry name" value="Kinase-like_dom_sf"/>
</dbReference>
<feature type="binding site" evidence="17">
    <location>
        <position position="439"/>
    </location>
    <ligand>
        <name>ATP</name>
        <dbReference type="ChEBI" id="CHEBI:30616"/>
    </ligand>
</feature>
<dbReference type="InterPro" id="IPR000719">
    <property type="entry name" value="Prot_kinase_dom"/>
</dbReference>
<evidence type="ECO:0000256" key="14">
    <source>
        <dbReference type="ARBA" id="ARBA00023180"/>
    </source>
</evidence>
<dbReference type="SMART" id="SM00220">
    <property type="entry name" value="S_TKc"/>
    <property type="match status" value="1"/>
</dbReference>
<feature type="signal peptide" evidence="19">
    <location>
        <begin position="1"/>
        <end position="28"/>
    </location>
</feature>
<comment type="subcellular location">
    <subcellularLocation>
        <location evidence="1">Membrane</location>
        <topology evidence="1">Single-pass type I membrane protein</topology>
    </subcellularLocation>
</comment>
<dbReference type="GO" id="GO:0004674">
    <property type="term" value="F:protein serine/threonine kinase activity"/>
    <property type="evidence" value="ECO:0007669"/>
    <property type="project" value="UniProtKB-KW"/>
</dbReference>
<dbReference type="AlphaFoldDB" id="A0A2N9F6I7"/>
<evidence type="ECO:0000256" key="9">
    <source>
        <dbReference type="ARBA" id="ARBA00022777"/>
    </source>
</evidence>
<dbReference type="Gene3D" id="1.10.510.10">
    <property type="entry name" value="Transferase(Phosphotransferase) domain 1"/>
    <property type="match status" value="1"/>
</dbReference>
<evidence type="ECO:0000256" key="18">
    <source>
        <dbReference type="SAM" id="Phobius"/>
    </source>
</evidence>